<dbReference type="InterPro" id="IPR052931">
    <property type="entry name" value="Prophage_regulatory_activator"/>
</dbReference>
<dbReference type="PANTHER" id="PTHR36154:SF1">
    <property type="entry name" value="DNA-BINDING TRANSCRIPTIONAL ACTIVATOR ALPA"/>
    <property type="match status" value="1"/>
</dbReference>
<dbReference type="InterPro" id="IPR010260">
    <property type="entry name" value="AlpA"/>
</dbReference>
<accession>A0ABS0AET2</accession>
<reference evidence="1 2" key="1">
    <citation type="submission" date="2012-09" db="EMBL/GenBank/DDBJ databases">
        <title>Genome Sequence of alkane-degrading Bacterium Alcanivorax venustensis ISO4.</title>
        <authorList>
            <person name="Lai Q."/>
            <person name="Shao Z."/>
        </authorList>
    </citation>
    <scope>NUCLEOTIDE SEQUENCE [LARGE SCALE GENOMIC DNA]</scope>
    <source>
        <strain evidence="1 2">ISO4</strain>
    </source>
</reference>
<keyword evidence="2" id="KW-1185">Reference proteome</keyword>
<protein>
    <submittedName>
        <fullName evidence="1">Phage transcriptional regulator AlpA</fullName>
    </submittedName>
</protein>
<evidence type="ECO:0000313" key="2">
    <source>
        <dbReference type="Proteomes" id="UP000644441"/>
    </source>
</evidence>
<gene>
    <name evidence="1" type="ORF">ISO4_01251</name>
</gene>
<organism evidence="1 2">
    <name type="scientific">Alloalcanivorax venustensis ISO4</name>
    <dbReference type="NCBI Taxonomy" id="1177184"/>
    <lineage>
        <taxon>Bacteria</taxon>
        <taxon>Pseudomonadati</taxon>
        <taxon>Pseudomonadota</taxon>
        <taxon>Gammaproteobacteria</taxon>
        <taxon>Oceanospirillales</taxon>
        <taxon>Alcanivoracaceae</taxon>
        <taxon>Alloalcanivorax</taxon>
    </lineage>
</organism>
<dbReference type="PANTHER" id="PTHR36154">
    <property type="entry name" value="DNA-BINDING TRANSCRIPTIONAL ACTIVATOR ALPA"/>
    <property type="match status" value="1"/>
</dbReference>
<sequence>MIEPVKHQNHVIRMQALCRMVGLSKSSIYARLDPGSPYYDETFPKGFKIGNSGRCRARGWYEADVVRWVNAQAGKEVLS</sequence>
<name>A0ABS0AET2_9GAMM</name>
<dbReference type="Gene3D" id="1.10.238.160">
    <property type="match status" value="1"/>
</dbReference>
<dbReference type="Pfam" id="PF05930">
    <property type="entry name" value="Phage_AlpA"/>
    <property type="match status" value="1"/>
</dbReference>
<dbReference type="Proteomes" id="UP000644441">
    <property type="component" value="Unassembled WGS sequence"/>
</dbReference>
<evidence type="ECO:0000313" key="1">
    <source>
        <dbReference type="EMBL" id="MBF5052649.1"/>
    </source>
</evidence>
<dbReference type="EMBL" id="ARXR01000007">
    <property type="protein sequence ID" value="MBF5052649.1"/>
    <property type="molecule type" value="Genomic_DNA"/>
</dbReference>
<comment type="caution">
    <text evidence="1">The sequence shown here is derived from an EMBL/GenBank/DDBJ whole genome shotgun (WGS) entry which is preliminary data.</text>
</comment>
<proteinExistence type="predicted"/>